<evidence type="ECO:0000313" key="2">
    <source>
        <dbReference type="Proteomes" id="UP001055634"/>
    </source>
</evidence>
<name>A0A9E7N259_9CAUD</name>
<reference evidence="1" key="1">
    <citation type="submission" date="2022-04" db="EMBL/GenBank/DDBJ databases">
        <authorList>
            <person name="Friedrich I."/>
            <person name="Schneider D."/>
            <person name="Poehlein A."/>
            <person name="Hertel R."/>
            <person name="Daniel R."/>
        </authorList>
    </citation>
    <scope>NUCLEOTIDE SEQUENCE</scope>
</reference>
<dbReference type="Proteomes" id="UP001055634">
    <property type="component" value="Segment"/>
</dbReference>
<sequence length="84" mass="9320">MYPTFELWLAAANAALLAGYAIDYRDAGADDAELRVMYDDHLQRGETVQECARNYAESYDLHTPDAWTAKDLAARYPIPAPPAA</sequence>
<dbReference type="EMBL" id="ON529850">
    <property type="protein sequence ID" value="UTC28479.1"/>
    <property type="molecule type" value="Genomic_DNA"/>
</dbReference>
<evidence type="ECO:0000313" key="1">
    <source>
        <dbReference type="EMBL" id="UTC28479.1"/>
    </source>
</evidence>
<accession>A0A9E7N259</accession>
<keyword evidence="2" id="KW-1185">Reference proteome</keyword>
<organism evidence="1 2">
    <name type="scientific">Brevundimonas phage vB_BpoS-Gurke</name>
    <dbReference type="NCBI Taxonomy" id="2948599"/>
    <lineage>
        <taxon>Viruses</taxon>
        <taxon>Duplodnaviria</taxon>
        <taxon>Heunggongvirae</taxon>
        <taxon>Uroviricota</taxon>
        <taxon>Caudoviricetes</taxon>
        <taxon>Jeanschmidtviridae</taxon>
        <taxon>Kikimoravirus</taxon>
        <taxon>Kikimoravirus gurke</taxon>
    </lineage>
</organism>
<protein>
    <submittedName>
        <fullName evidence="1">Uncharacterized protein</fullName>
    </submittedName>
</protein>
<proteinExistence type="predicted"/>
<gene>
    <name evidence="1" type="ORF">GURKE_04770</name>
</gene>